<evidence type="ECO:0000256" key="1">
    <source>
        <dbReference type="ARBA" id="ARBA00004241"/>
    </source>
</evidence>
<proteinExistence type="predicted"/>
<organism evidence="4 5">
    <name type="scientific">Cohnella lupini</name>
    <dbReference type="NCBI Taxonomy" id="1294267"/>
    <lineage>
        <taxon>Bacteria</taxon>
        <taxon>Bacillati</taxon>
        <taxon>Bacillota</taxon>
        <taxon>Bacilli</taxon>
        <taxon>Bacillales</taxon>
        <taxon>Paenibacillaceae</taxon>
        <taxon>Cohnella</taxon>
    </lineage>
</organism>
<reference evidence="4 5" key="1">
    <citation type="submission" date="2018-07" db="EMBL/GenBank/DDBJ databases">
        <title>Genomic Encyclopedia of Type Strains, Phase III (KMG-III): the genomes of soil and plant-associated and newly described type strains.</title>
        <authorList>
            <person name="Whitman W."/>
        </authorList>
    </citation>
    <scope>NUCLEOTIDE SEQUENCE [LARGE SCALE GENOMIC DNA]</scope>
    <source>
        <strain evidence="4 5">CECT 8236</strain>
    </source>
</reference>
<keyword evidence="3" id="KW-0472">Membrane</keyword>
<feature type="transmembrane region" description="Helical" evidence="3">
    <location>
        <begin position="20"/>
        <end position="41"/>
    </location>
</feature>
<keyword evidence="5" id="KW-1185">Reference proteome</keyword>
<comment type="subcellular location">
    <subcellularLocation>
        <location evidence="1">Cell surface</location>
    </subcellularLocation>
</comment>
<dbReference type="AlphaFoldDB" id="A0A3D9IIY3"/>
<dbReference type="GO" id="GO:0009986">
    <property type="term" value="C:cell surface"/>
    <property type="evidence" value="ECO:0007669"/>
    <property type="project" value="UniProtKB-SubCell"/>
</dbReference>
<dbReference type="RefSeq" id="WP_115992745.1">
    <property type="nucleotide sequence ID" value="NZ_QRDY01000005.1"/>
</dbReference>
<keyword evidence="3" id="KW-0812">Transmembrane</keyword>
<evidence type="ECO:0000256" key="2">
    <source>
        <dbReference type="ARBA" id="ARBA00023287"/>
    </source>
</evidence>
<evidence type="ECO:0000256" key="3">
    <source>
        <dbReference type="SAM" id="Phobius"/>
    </source>
</evidence>
<dbReference type="PROSITE" id="PS00409">
    <property type="entry name" value="PROKAR_NTER_METHYL"/>
    <property type="match status" value="1"/>
</dbReference>
<keyword evidence="3" id="KW-1133">Transmembrane helix</keyword>
<accession>A0A3D9IIY3</accession>
<dbReference type="GO" id="GO:0030420">
    <property type="term" value="P:establishment of competence for transformation"/>
    <property type="evidence" value="ECO:0007669"/>
    <property type="project" value="UniProtKB-KW"/>
</dbReference>
<evidence type="ECO:0000313" key="4">
    <source>
        <dbReference type="EMBL" id="RED61710.1"/>
    </source>
</evidence>
<evidence type="ECO:0000313" key="5">
    <source>
        <dbReference type="Proteomes" id="UP000256869"/>
    </source>
</evidence>
<gene>
    <name evidence="4" type="ORF">DFP95_105139</name>
</gene>
<dbReference type="NCBIfam" id="TIGR02532">
    <property type="entry name" value="IV_pilin_GFxxxE"/>
    <property type="match status" value="1"/>
</dbReference>
<dbReference type="InterPro" id="IPR012902">
    <property type="entry name" value="N_methyl_site"/>
</dbReference>
<keyword evidence="2" id="KW-0178">Competence</keyword>
<dbReference type="EMBL" id="QRDY01000005">
    <property type="protein sequence ID" value="RED61710.1"/>
    <property type="molecule type" value="Genomic_DNA"/>
</dbReference>
<sequence length="193" mass="21623">MRKHRKWMGFAKRDEGFTLLEILAAITIVSVVSLAMMAFFVNALSSAKGNQNKTVVVNLARNALYYIEKQDFDTLKAYFMSTSKVISPEGCSRTHEDSDSVICTGDGSTALADLFNRSDFLLEVLTPNVNGRDYVLTVEFEENYFTAKDKPLEGYLLPVKIIAQTKGTEGNNRDRTEVEGYVSDEKIRKPIEG</sequence>
<dbReference type="Pfam" id="PF07963">
    <property type="entry name" value="N_methyl"/>
    <property type="match status" value="1"/>
</dbReference>
<dbReference type="Proteomes" id="UP000256869">
    <property type="component" value="Unassembled WGS sequence"/>
</dbReference>
<comment type="caution">
    <text evidence="4">The sequence shown here is derived from an EMBL/GenBank/DDBJ whole genome shotgun (WGS) entry which is preliminary data.</text>
</comment>
<name>A0A3D9IIY3_9BACL</name>
<protein>
    <submittedName>
        <fullName evidence="4">Prepilin-type N-terminal cleavage/methylation domain-containing protein</fullName>
    </submittedName>
</protein>
<dbReference type="OrthoDB" id="2456766at2"/>